<keyword evidence="3" id="KW-0560">Oxidoreductase</keyword>
<protein>
    <recommendedName>
        <fullName evidence="2">peptide-methionine (S)-S-oxide reductase</fullName>
        <ecNumber evidence="2">1.8.4.11</ecNumber>
    </recommendedName>
    <alternativeName>
        <fullName evidence="4">Peptide-methionine (S)-S-oxide reductase</fullName>
    </alternativeName>
</protein>
<comment type="similarity">
    <text evidence="1">Belongs to the MsrA Met sulfoxide reductase family.</text>
</comment>
<name>A0ABP0IWB5_9DINO</name>
<dbReference type="InterPro" id="IPR036509">
    <property type="entry name" value="Met_Sox_Rdtase_MsrA_sf"/>
</dbReference>
<reference evidence="6 7" key="1">
    <citation type="submission" date="2024-02" db="EMBL/GenBank/DDBJ databases">
        <authorList>
            <person name="Chen Y."/>
            <person name="Shah S."/>
            <person name="Dougan E. K."/>
            <person name="Thang M."/>
            <person name="Chan C."/>
        </authorList>
    </citation>
    <scope>NUCLEOTIDE SEQUENCE [LARGE SCALE GENOMIC DNA]</scope>
</reference>
<proteinExistence type="inferred from homology"/>
<organism evidence="6 7">
    <name type="scientific">Durusdinium trenchii</name>
    <dbReference type="NCBI Taxonomy" id="1381693"/>
    <lineage>
        <taxon>Eukaryota</taxon>
        <taxon>Sar</taxon>
        <taxon>Alveolata</taxon>
        <taxon>Dinophyceae</taxon>
        <taxon>Suessiales</taxon>
        <taxon>Symbiodiniaceae</taxon>
        <taxon>Durusdinium</taxon>
    </lineage>
</organism>
<evidence type="ECO:0000256" key="4">
    <source>
        <dbReference type="ARBA" id="ARBA00030643"/>
    </source>
</evidence>
<evidence type="ECO:0000256" key="3">
    <source>
        <dbReference type="ARBA" id="ARBA00023002"/>
    </source>
</evidence>
<accession>A0ABP0IWB5</accession>
<keyword evidence="7" id="KW-1185">Reference proteome</keyword>
<evidence type="ECO:0000256" key="1">
    <source>
        <dbReference type="ARBA" id="ARBA00005591"/>
    </source>
</evidence>
<dbReference type="PROSITE" id="PS51257">
    <property type="entry name" value="PROKAR_LIPOPROTEIN"/>
    <property type="match status" value="1"/>
</dbReference>
<evidence type="ECO:0000313" key="7">
    <source>
        <dbReference type="Proteomes" id="UP001642464"/>
    </source>
</evidence>
<sequence>MARPLRDRARTHRYKLRRILGCLGLFISCALSISSAAFLPTQRRRALAYLFAVSGQSARAEEGQPGVDIYFGQGCFWHVQREMVLWESKFLGRSGGDITSMAGYAGGQLVKKQPVCYHNVEFPARDYAKLGHAEVVKVSSIPEDKVAAFAKAYLDSVAAEQPAGRPDPQDVGAEYRAMIGLSGGSSSPLFKDIAAANADRLKLAVGQGLDPDTAQILAPNAPEHSCMGIGITET</sequence>
<dbReference type="SUPFAM" id="SSF55068">
    <property type="entry name" value="Peptide methionine sulfoxide reductase"/>
    <property type="match status" value="1"/>
</dbReference>
<feature type="domain" description="Peptide methionine sulphoxide reductase MsrA" evidence="5">
    <location>
        <begin position="69"/>
        <end position="183"/>
    </location>
</feature>
<dbReference type="Pfam" id="PF01625">
    <property type="entry name" value="PMSR"/>
    <property type="match status" value="1"/>
</dbReference>
<dbReference type="Gene3D" id="3.30.1060.10">
    <property type="entry name" value="Peptide methionine sulphoxide reductase MsrA"/>
    <property type="match status" value="1"/>
</dbReference>
<evidence type="ECO:0000256" key="2">
    <source>
        <dbReference type="ARBA" id="ARBA00012502"/>
    </source>
</evidence>
<evidence type="ECO:0000313" key="6">
    <source>
        <dbReference type="EMBL" id="CAK9006358.1"/>
    </source>
</evidence>
<dbReference type="InterPro" id="IPR002569">
    <property type="entry name" value="Met_Sox_Rdtase_MsrA_dom"/>
</dbReference>
<gene>
    <name evidence="6" type="ORF">SCF082_LOCUS8992</name>
</gene>
<dbReference type="EMBL" id="CAXAMM010005191">
    <property type="protein sequence ID" value="CAK9006358.1"/>
    <property type="molecule type" value="Genomic_DNA"/>
</dbReference>
<dbReference type="Proteomes" id="UP001642464">
    <property type="component" value="Unassembled WGS sequence"/>
</dbReference>
<comment type="caution">
    <text evidence="6">The sequence shown here is derived from an EMBL/GenBank/DDBJ whole genome shotgun (WGS) entry which is preliminary data.</text>
</comment>
<dbReference type="EC" id="1.8.4.11" evidence="2"/>
<evidence type="ECO:0000259" key="5">
    <source>
        <dbReference type="Pfam" id="PF01625"/>
    </source>
</evidence>